<evidence type="ECO:0000313" key="1">
    <source>
        <dbReference type="EMBL" id="KAJ8984463.1"/>
    </source>
</evidence>
<gene>
    <name evidence="1" type="ORF">NQ317_012529</name>
</gene>
<proteinExistence type="predicted"/>
<name>A0ABQ9K242_9CUCU</name>
<evidence type="ECO:0000313" key="2">
    <source>
        <dbReference type="Proteomes" id="UP001162164"/>
    </source>
</evidence>
<comment type="caution">
    <text evidence="1">The sequence shown here is derived from an EMBL/GenBank/DDBJ whole genome shotgun (WGS) entry which is preliminary data.</text>
</comment>
<keyword evidence="2" id="KW-1185">Reference proteome</keyword>
<accession>A0ABQ9K242</accession>
<dbReference type="EMBL" id="JAPWTJ010000036">
    <property type="protein sequence ID" value="KAJ8984463.1"/>
    <property type="molecule type" value="Genomic_DNA"/>
</dbReference>
<protein>
    <submittedName>
        <fullName evidence="1">Uncharacterized protein</fullName>
    </submittedName>
</protein>
<reference evidence="1" key="1">
    <citation type="journal article" date="2023" name="Insect Mol. Biol.">
        <title>Genome sequencing provides insights into the evolution of gene families encoding plant cell wall-degrading enzymes in longhorned beetles.</title>
        <authorList>
            <person name="Shin N.R."/>
            <person name="Okamura Y."/>
            <person name="Kirsch R."/>
            <person name="Pauchet Y."/>
        </authorList>
    </citation>
    <scope>NUCLEOTIDE SEQUENCE</scope>
    <source>
        <strain evidence="1">MMC_N1</strain>
    </source>
</reference>
<organism evidence="1 2">
    <name type="scientific">Molorchus minor</name>
    <dbReference type="NCBI Taxonomy" id="1323400"/>
    <lineage>
        <taxon>Eukaryota</taxon>
        <taxon>Metazoa</taxon>
        <taxon>Ecdysozoa</taxon>
        <taxon>Arthropoda</taxon>
        <taxon>Hexapoda</taxon>
        <taxon>Insecta</taxon>
        <taxon>Pterygota</taxon>
        <taxon>Neoptera</taxon>
        <taxon>Endopterygota</taxon>
        <taxon>Coleoptera</taxon>
        <taxon>Polyphaga</taxon>
        <taxon>Cucujiformia</taxon>
        <taxon>Chrysomeloidea</taxon>
        <taxon>Cerambycidae</taxon>
        <taxon>Lamiinae</taxon>
        <taxon>Monochamini</taxon>
        <taxon>Molorchus</taxon>
    </lineage>
</organism>
<dbReference type="Proteomes" id="UP001162164">
    <property type="component" value="Unassembled WGS sequence"/>
</dbReference>
<sequence>MDRHASIFQYKSMYLNKEAMMAYRKCYKSFDADFKMGGTSENIKIKMGSRKLFIKHKIIIDLLVG</sequence>